<protein>
    <recommendedName>
        <fullName evidence="3">Heme peroxidase</fullName>
    </recommendedName>
</protein>
<sequence>DPLGDELELSALGVGRHRVIVAPVSDTTALNRATFPVPASVPYATLSPMTHTAEQLHALVAACEQFRGSKAPDGYRDGLALCVIDSVQSTGVTYSSVENVVARYRAYRRERSGDPNRDGVAELLGTVDELDGPDGWASRIGNSNRTSTRGGILKSEAIRDAACVLDAAGIRNTDLLRKVAEQDGAQLEQVRKAWCAVTGQRSGITWHYMLMLAGIEGVKPDRMICRFVADSLGLPRRSVTPPFAMEILTAAAKEMGMLPTDLDHGVWQFQRTRR</sequence>
<keyword evidence="2" id="KW-1185">Reference proteome</keyword>
<reference evidence="1 2" key="1">
    <citation type="submission" date="2011-12" db="EMBL/GenBank/DDBJ databases">
        <title>Whole genome shotgun sequence of Gordonia effusa NBRC 100432.</title>
        <authorList>
            <person name="Yoshida I."/>
            <person name="Takarada H."/>
            <person name="Hosoyama A."/>
            <person name="Tsuchikane K."/>
            <person name="Katsumata H."/>
            <person name="Yamazaki S."/>
            <person name="Fujita N."/>
        </authorList>
    </citation>
    <scope>NUCLEOTIDE SEQUENCE [LARGE SCALE GENOMIC DNA]</scope>
    <source>
        <strain evidence="1 2">NBRC 100432</strain>
    </source>
</reference>
<evidence type="ECO:0000313" key="2">
    <source>
        <dbReference type="Proteomes" id="UP000035034"/>
    </source>
</evidence>
<organism evidence="1 2">
    <name type="scientific">Gordonia effusa NBRC 100432</name>
    <dbReference type="NCBI Taxonomy" id="1077974"/>
    <lineage>
        <taxon>Bacteria</taxon>
        <taxon>Bacillati</taxon>
        <taxon>Actinomycetota</taxon>
        <taxon>Actinomycetes</taxon>
        <taxon>Mycobacteriales</taxon>
        <taxon>Gordoniaceae</taxon>
        <taxon>Gordonia</taxon>
    </lineage>
</organism>
<evidence type="ECO:0000313" key="1">
    <source>
        <dbReference type="EMBL" id="GAB19431.1"/>
    </source>
</evidence>
<comment type="caution">
    <text evidence="1">The sequence shown here is derived from an EMBL/GenBank/DDBJ whole genome shotgun (WGS) entry which is preliminary data.</text>
</comment>
<proteinExistence type="predicted"/>
<dbReference type="RefSeq" id="WP_007318766.1">
    <property type="nucleotide sequence ID" value="NZ_BAEH01000085.1"/>
</dbReference>
<accession>H0R2Y0</accession>
<dbReference type="Proteomes" id="UP000035034">
    <property type="component" value="Unassembled WGS sequence"/>
</dbReference>
<evidence type="ECO:0008006" key="3">
    <source>
        <dbReference type="Google" id="ProtNLM"/>
    </source>
</evidence>
<dbReference type="STRING" id="1077974.GOEFS_085_00070"/>
<dbReference type="EMBL" id="BAEH01000085">
    <property type="protein sequence ID" value="GAB19431.1"/>
    <property type="molecule type" value="Genomic_DNA"/>
</dbReference>
<name>H0R2Y0_9ACTN</name>
<feature type="non-terminal residue" evidence="1">
    <location>
        <position position="1"/>
    </location>
</feature>
<gene>
    <name evidence="1" type="ORF">GOEFS_085_00070</name>
</gene>
<dbReference type="eggNOG" id="ENOG5030TKF">
    <property type="taxonomic scope" value="Bacteria"/>
</dbReference>
<dbReference type="AlphaFoldDB" id="H0R2Y0"/>